<dbReference type="GeneID" id="98143641"/>
<protein>
    <submittedName>
        <fullName evidence="2">Uncharacterized protein</fullName>
    </submittedName>
</protein>
<name>A0ABR4M1Z2_9EURO</name>
<gene>
    <name evidence="2" type="ORF">BJX67DRAFT_347712</name>
</gene>
<feature type="compositionally biased region" description="Basic residues" evidence="1">
    <location>
        <begin position="201"/>
        <end position="210"/>
    </location>
</feature>
<reference evidence="2 3" key="1">
    <citation type="submission" date="2024-07" db="EMBL/GenBank/DDBJ databases">
        <title>Section-level genome sequencing and comparative genomics of Aspergillus sections Usti and Cavernicolus.</title>
        <authorList>
            <consortium name="Lawrence Berkeley National Laboratory"/>
            <person name="Nybo J.L."/>
            <person name="Vesth T.C."/>
            <person name="Theobald S."/>
            <person name="Frisvad J.C."/>
            <person name="Larsen T.O."/>
            <person name="Kjaerboelling I."/>
            <person name="Rothschild-Mancinelli K."/>
            <person name="Lyhne E.K."/>
            <person name="Kogle M.E."/>
            <person name="Barry K."/>
            <person name="Clum A."/>
            <person name="Na H."/>
            <person name="Ledsgaard L."/>
            <person name="Lin J."/>
            <person name="Lipzen A."/>
            <person name="Kuo A."/>
            <person name="Riley R."/>
            <person name="Mondo S."/>
            <person name="Labutti K."/>
            <person name="Haridas S."/>
            <person name="Pangalinan J."/>
            <person name="Salamov A.A."/>
            <person name="Simmons B.A."/>
            <person name="Magnuson J.K."/>
            <person name="Chen J."/>
            <person name="Drula E."/>
            <person name="Henrissat B."/>
            <person name="Wiebenga A."/>
            <person name="Lubbers R.J."/>
            <person name="Gomes A.C."/>
            <person name="Macurrencykelacurrency M.R."/>
            <person name="Stajich J."/>
            <person name="Grigoriev I.V."/>
            <person name="Mortensen U.H."/>
            <person name="De Vries R.P."/>
            <person name="Baker S.E."/>
            <person name="Andersen M.R."/>
        </authorList>
    </citation>
    <scope>NUCLEOTIDE SEQUENCE [LARGE SCALE GENOMIC DNA]</scope>
    <source>
        <strain evidence="2 3">CBS 449.75</strain>
    </source>
</reference>
<feature type="region of interest" description="Disordered" evidence="1">
    <location>
        <begin position="141"/>
        <end position="210"/>
    </location>
</feature>
<evidence type="ECO:0000313" key="3">
    <source>
        <dbReference type="Proteomes" id="UP001610432"/>
    </source>
</evidence>
<keyword evidence="3" id="KW-1185">Reference proteome</keyword>
<dbReference type="Proteomes" id="UP001610432">
    <property type="component" value="Unassembled WGS sequence"/>
</dbReference>
<organism evidence="2 3">
    <name type="scientific">Aspergillus lucknowensis</name>
    <dbReference type="NCBI Taxonomy" id="176173"/>
    <lineage>
        <taxon>Eukaryota</taxon>
        <taxon>Fungi</taxon>
        <taxon>Dikarya</taxon>
        <taxon>Ascomycota</taxon>
        <taxon>Pezizomycotina</taxon>
        <taxon>Eurotiomycetes</taxon>
        <taxon>Eurotiomycetidae</taxon>
        <taxon>Eurotiales</taxon>
        <taxon>Aspergillaceae</taxon>
        <taxon>Aspergillus</taxon>
        <taxon>Aspergillus subgen. Nidulantes</taxon>
    </lineage>
</organism>
<proteinExistence type="predicted"/>
<dbReference type="EMBL" id="JBFXLQ010000009">
    <property type="protein sequence ID" value="KAL2869623.1"/>
    <property type="molecule type" value="Genomic_DNA"/>
</dbReference>
<comment type="caution">
    <text evidence="2">The sequence shown here is derived from an EMBL/GenBank/DDBJ whole genome shotgun (WGS) entry which is preliminary data.</text>
</comment>
<sequence length="210" mass="23897">MCSGELIVDPFRKGRPSFLHVALVSCSGPHIGILYLPMAEVTQKWKTLPFEKDDAEKWNCDLMVAFQEALEKNPAVDLLSVVGKSYLAAYRIAQSAGLSEAGELNLETVYHLEDKVLSQPDINLRDNFPSDYDRRYRWAMAKKQERPQPTRNEAPPSKQTEQPPDWPRVKLQQITTASIIHPLSGKPQRLSRSIPRETVRLKKARLSQHP</sequence>
<accession>A0ABR4M1Z2</accession>
<dbReference type="RefSeq" id="XP_070888602.1">
    <property type="nucleotide sequence ID" value="XM_071028569.1"/>
</dbReference>
<evidence type="ECO:0000313" key="2">
    <source>
        <dbReference type="EMBL" id="KAL2869623.1"/>
    </source>
</evidence>
<evidence type="ECO:0000256" key="1">
    <source>
        <dbReference type="SAM" id="MobiDB-lite"/>
    </source>
</evidence>
<feature type="compositionally biased region" description="Polar residues" evidence="1">
    <location>
        <begin position="149"/>
        <end position="162"/>
    </location>
</feature>